<dbReference type="Gene3D" id="3.30.1150.10">
    <property type="match status" value="1"/>
</dbReference>
<comment type="caution">
    <text evidence="7">The sequence shown here is derived from an EMBL/GenBank/DDBJ whole genome shotgun (WGS) entry which is preliminary data.</text>
</comment>
<keyword evidence="2 6" id="KW-0812">Transmembrane</keyword>
<gene>
    <name evidence="7" type="ORF">ACIPEN_19075</name>
</gene>
<evidence type="ECO:0000256" key="2">
    <source>
        <dbReference type="ARBA" id="ARBA00022692"/>
    </source>
</evidence>
<feature type="compositionally biased region" description="Basic and acidic residues" evidence="5">
    <location>
        <begin position="72"/>
        <end position="105"/>
    </location>
</feature>
<keyword evidence="8" id="KW-1185">Reference proteome</keyword>
<feature type="transmembrane region" description="Helical" evidence="6">
    <location>
        <begin position="24"/>
        <end position="45"/>
    </location>
</feature>
<accession>A0ABW8F3R6</accession>
<dbReference type="InterPro" id="IPR006260">
    <property type="entry name" value="TonB/TolA_C"/>
</dbReference>
<evidence type="ECO:0000256" key="1">
    <source>
        <dbReference type="ARBA" id="ARBA00004167"/>
    </source>
</evidence>
<dbReference type="Proteomes" id="UP001617427">
    <property type="component" value="Unassembled WGS sequence"/>
</dbReference>
<dbReference type="SUPFAM" id="SSF74653">
    <property type="entry name" value="TolA/TonB C-terminal domain"/>
    <property type="match status" value="1"/>
</dbReference>
<keyword evidence="3 6" id="KW-1133">Transmembrane helix</keyword>
<name>A0ABW8F3R6_9BURK</name>
<comment type="subcellular location">
    <subcellularLocation>
        <location evidence="1">Membrane</location>
        <topology evidence="1">Single-pass membrane protein</topology>
    </subcellularLocation>
</comment>
<feature type="region of interest" description="Disordered" evidence="5">
    <location>
        <begin position="54"/>
        <end position="123"/>
    </location>
</feature>
<sequence>MKLSSANNDALSYSTQASGVRRRWSGIAIGAILLAAVAALVWYLLSDVASTKREVSSPPMLMLPPPPPPPPEPEKLPEPTPEKIKPEVAPEPKPSEQMESPKDDSPPSPSKDLGDPVTIDGAAQAGNDAFGIQAGRGGGMTGGGGGMGGSYSRYLGTALQQAFARDPRTRQLAFEDLRLDITLDADGKVTKAVLQQSTGNTKIDEALLAMVRDYKADERPPAAQRYPMHLSIRGRRP</sequence>
<reference evidence="7 8" key="1">
    <citation type="submission" date="2024-10" db="EMBL/GenBank/DDBJ databases">
        <title>The Natural Products Discovery Center: Release of the First 8490 Sequenced Strains for Exploring Actinobacteria Biosynthetic Diversity.</title>
        <authorList>
            <person name="Kalkreuter E."/>
            <person name="Kautsar S.A."/>
            <person name="Yang D."/>
            <person name="Bader C.D."/>
            <person name="Teijaro C.N."/>
            <person name="Fluegel L."/>
            <person name="Davis C.M."/>
            <person name="Simpson J.R."/>
            <person name="Lauterbach L."/>
            <person name="Steele A.D."/>
            <person name="Gui C."/>
            <person name="Meng S."/>
            <person name="Li G."/>
            <person name="Viehrig K."/>
            <person name="Ye F."/>
            <person name="Su P."/>
            <person name="Kiefer A.F."/>
            <person name="Nichols A."/>
            <person name="Cepeda A.J."/>
            <person name="Yan W."/>
            <person name="Fan B."/>
            <person name="Jiang Y."/>
            <person name="Adhikari A."/>
            <person name="Zheng C.-J."/>
            <person name="Schuster L."/>
            <person name="Cowan T.M."/>
            <person name="Smanski M.J."/>
            <person name="Chevrette M.G."/>
            <person name="De Carvalho L.P.S."/>
            <person name="Shen B."/>
        </authorList>
    </citation>
    <scope>NUCLEOTIDE SEQUENCE [LARGE SCALE GENOMIC DNA]</scope>
    <source>
        <strain evidence="7 8">NPDC087045</strain>
    </source>
</reference>
<evidence type="ECO:0000256" key="4">
    <source>
        <dbReference type="ARBA" id="ARBA00023136"/>
    </source>
</evidence>
<evidence type="ECO:0000256" key="5">
    <source>
        <dbReference type="SAM" id="MobiDB-lite"/>
    </source>
</evidence>
<dbReference type="EMBL" id="JBIUZV010000013">
    <property type="protein sequence ID" value="MFJ3047937.1"/>
    <property type="molecule type" value="Genomic_DNA"/>
</dbReference>
<evidence type="ECO:0000256" key="3">
    <source>
        <dbReference type="ARBA" id="ARBA00022989"/>
    </source>
</evidence>
<keyword evidence="4 6" id="KW-0472">Membrane</keyword>
<evidence type="ECO:0000313" key="8">
    <source>
        <dbReference type="Proteomes" id="UP001617427"/>
    </source>
</evidence>
<evidence type="ECO:0000256" key="6">
    <source>
        <dbReference type="SAM" id="Phobius"/>
    </source>
</evidence>
<protein>
    <submittedName>
        <fullName evidence="7">Energy transducer TonB</fullName>
    </submittedName>
</protein>
<organism evidence="7 8">
    <name type="scientific">Herbaspirillum chlorophenolicum</name>
    <dbReference type="NCBI Taxonomy" id="211589"/>
    <lineage>
        <taxon>Bacteria</taxon>
        <taxon>Pseudomonadati</taxon>
        <taxon>Pseudomonadota</taxon>
        <taxon>Betaproteobacteria</taxon>
        <taxon>Burkholderiales</taxon>
        <taxon>Oxalobacteraceae</taxon>
        <taxon>Herbaspirillum</taxon>
    </lineage>
</organism>
<feature type="compositionally biased region" description="Pro residues" evidence="5">
    <location>
        <begin position="61"/>
        <end position="71"/>
    </location>
</feature>
<evidence type="ECO:0000313" key="7">
    <source>
        <dbReference type="EMBL" id="MFJ3047937.1"/>
    </source>
</evidence>
<dbReference type="RefSeq" id="WP_402702720.1">
    <property type="nucleotide sequence ID" value="NZ_JBIUZV010000013.1"/>
</dbReference>
<dbReference type="NCBIfam" id="TIGR01352">
    <property type="entry name" value="tonB_Cterm"/>
    <property type="match status" value="1"/>
</dbReference>
<proteinExistence type="predicted"/>